<gene>
    <name evidence="1" type="ORF">ABT39_MTgene5359</name>
</gene>
<name>A0A101LZR1_PICGL</name>
<reference evidence="1" key="1">
    <citation type="journal article" date="2015" name="Genome Biol. Evol.">
        <title>Organellar Genomes of White Spruce (Picea glauca): Assembly and Annotation.</title>
        <authorList>
            <person name="Jackman S.D."/>
            <person name="Warren R.L."/>
            <person name="Gibb E.A."/>
            <person name="Vandervalk B.P."/>
            <person name="Mohamadi H."/>
            <person name="Chu J."/>
            <person name="Raymond A."/>
            <person name="Pleasance S."/>
            <person name="Coope R."/>
            <person name="Wildung M.R."/>
            <person name="Ritland C.E."/>
            <person name="Bousquet J."/>
            <person name="Jones S.J."/>
            <person name="Bohlmann J."/>
            <person name="Birol I."/>
        </authorList>
    </citation>
    <scope>NUCLEOTIDE SEQUENCE [LARGE SCALE GENOMIC DNA]</scope>
    <source>
        <tissue evidence="1">Flushing bud</tissue>
    </source>
</reference>
<proteinExistence type="predicted"/>
<sequence length="63" mass="7002">MEEPGAGPLTLAPNAPNKYNTECPCVARESPWILLSLIRHTYHQGLSYLSIALSRANIYLFAQ</sequence>
<geneLocation type="mitochondrion" evidence="1"/>
<comment type="caution">
    <text evidence="1">The sequence shown here is derived from an EMBL/GenBank/DDBJ whole genome shotgun (WGS) entry which is preliminary data.</text>
</comment>
<dbReference type="EMBL" id="LKAM01000006">
    <property type="protein sequence ID" value="KUM48359.1"/>
    <property type="molecule type" value="Genomic_DNA"/>
</dbReference>
<organism evidence="1">
    <name type="scientific">Picea glauca</name>
    <name type="common">White spruce</name>
    <name type="synonym">Pinus glauca</name>
    <dbReference type="NCBI Taxonomy" id="3330"/>
    <lineage>
        <taxon>Eukaryota</taxon>
        <taxon>Viridiplantae</taxon>
        <taxon>Streptophyta</taxon>
        <taxon>Embryophyta</taxon>
        <taxon>Tracheophyta</taxon>
        <taxon>Spermatophyta</taxon>
        <taxon>Pinopsida</taxon>
        <taxon>Pinidae</taxon>
        <taxon>Conifers I</taxon>
        <taxon>Pinales</taxon>
        <taxon>Pinaceae</taxon>
        <taxon>Picea</taxon>
    </lineage>
</organism>
<accession>A0A101LZR1</accession>
<protein>
    <submittedName>
        <fullName evidence="1">Uncharacterized protein</fullName>
    </submittedName>
</protein>
<dbReference type="AlphaFoldDB" id="A0A101LZR1"/>
<keyword evidence="1" id="KW-0496">Mitochondrion</keyword>
<evidence type="ECO:0000313" key="1">
    <source>
        <dbReference type="EMBL" id="KUM48359.1"/>
    </source>
</evidence>